<sequence length="135" mass="15792">MEYIKPFLKLLEDACGELQSERPTKHLVFPFYHSIRAECQHWDSKTNPNWASAFNDATIKTTKYIDEELCNKDALIAYVLNPQYCQSILNQMVIPHSQYQPALDALLGEYYYHLERITNEKENDNLHTTPSLPKK</sequence>
<gene>
    <name evidence="1" type="ORF">O181_075465</name>
</gene>
<name>A0A9Q3IE24_9BASI</name>
<dbReference type="OrthoDB" id="3268424at2759"/>
<evidence type="ECO:0000313" key="1">
    <source>
        <dbReference type="EMBL" id="MBW0535750.1"/>
    </source>
</evidence>
<proteinExistence type="predicted"/>
<reference evidence="1" key="1">
    <citation type="submission" date="2021-03" db="EMBL/GenBank/DDBJ databases">
        <title>Draft genome sequence of rust myrtle Austropuccinia psidii MF-1, a brazilian biotype.</title>
        <authorList>
            <person name="Quecine M.C."/>
            <person name="Pachon D.M.R."/>
            <person name="Bonatelli M.L."/>
            <person name="Correr F.H."/>
            <person name="Franceschini L.M."/>
            <person name="Leite T.F."/>
            <person name="Margarido G.R.A."/>
            <person name="Almeida C.A."/>
            <person name="Ferrarezi J.A."/>
            <person name="Labate C.A."/>
        </authorList>
    </citation>
    <scope>NUCLEOTIDE SEQUENCE</scope>
    <source>
        <strain evidence="1">MF-1</strain>
    </source>
</reference>
<dbReference type="AlphaFoldDB" id="A0A9Q3IE24"/>
<dbReference type="Proteomes" id="UP000765509">
    <property type="component" value="Unassembled WGS sequence"/>
</dbReference>
<comment type="caution">
    <text evidence="1">The sequence shown here is derived from an EMBL/GenBank/DDBJ whole genome shotgun (WGS) entry which is preliminary data.</text>
</comment>
<accession>A0A9Q3IE24</accession>
<organism evidence="1 2">
    <name type="scientific">Austropuccinia psidii MF-1</name>
    <dbReference type="NCBI Taxonomy" id="1389203"/>
    <lineage>
        <taxon>Eukaryota</taxon>
        <taxon>Fungi</taxon>
        <taxon>Dikarya</taxon>
        <taxon>Basidiomycota</taxon>
        <taxon>Pucciniomycotina</taxon>
        <taxon>Pucciniomycetes</taxon>
        <taxon>Pucciniales</taxon>
        <taxon>Sphaerophragmiaceae</taxon>
        <taxon>Austropuccinia</taxon>
    </lineage>
</organism>
<dbReference type="EMBL" id="AVOT02040519">
    <property type="protein sequence ID" value="MBW0535750.1"/>
    <property type="molecule type" value="Genomic_DNA"/>
</dbReference>
<keyword evidence="2" id="KW-1185">Reference proteome</keyword>
<protein>
    <submittedName>
        <fullName evidence="1">Uncharacterized protein</fullName>
    </submittedName>
</protein>
<evidence type="ECO:0000313" key="2">
    <source>
        <dbReference type="Proteomes" id="UP000765509"/>
    </source>
</evidence>